<dbReference type="EMBL" id="FO082060">
    <property type="protein sequence ID" value="CCE25698.1"/>
    <property type="molecule type" value="Genomic_DNA"/>
</dbReference>
<dbReference type="RefSeq" id="WP_014150445.1">
    <property type="nucleotide sequence ID" value="NC_016112.1"/>
</dbReference>
<keyword evidence="2" id="KW-1185">Reference proteome</keyword>
<gene>
    <name evidence="1" type="ordered locus">MEALZ_4042</name>
</gene>
<dbReference type="KEGG" id="mah:MEALZ_4042"/>
<reference evidence="2" key="1">
    <citation type="journal article" date="2012" name="J. Bacteriol.">
        <title>Genome sequence of the haloalkaliphilic methanotrophic bacterium Methylomicrobium alcaliphilum 20Z.</title>
        <authorList>
            <person name="Vuilleumier S."/>
            <person name="Khmelenina V.N."/>
            <person name="Bringel F."/>
            <person name="Reshetnikov A.S."/>
            <person name="Lajus A."/>
            <person name="Mangenot S."/>
            <person name="Rouy Z."/>
            <person name="Op den Camp H.J."/>
            <person name="Jetten M.S."/>
            <person name="Dispirito A.A."/>
            <person name="Dunfield P."/>
            <person name="Klotz M.G."/>
            <person name="Semrau J.D."/>
            <person name="Stein L.Y."/>
            <person name="Barbe V."/>
            <person name="Medigue C."/>
            <person name="Trotsenko Y.A."/>
            <person name="Kalyuzhnaya M.G."/>
        </authorList>
    </citation>
    <scope>NUCLEOTIDE SEQUENCE [LARGE SCALE GENOMIC DNA]</scope>
    <source>
        <strain evidence="2">DSM 19304 / NCIMB 14124 / VKM B-2133 / 20Z</strain>
    </source>
</reference>
<accession>G4T1E9</accession>
<evidence type="ECO:0000313" key="1">
    <source>
        <dbReference type="EMBL" id="CCE25698.1"/>
    </source>
</evidence>
<proteinExistence type="predicted"/>
<sequence length="135" mass="15034">MSETPTTLDQLKAQGLGLDIYRCHVRAWPTSKMTEAQYQTITDSIPDLVDQLALQETENPSTPSMGSNYPTDPDLAGYKMKTLERRVEVGEDFYLWPIPADKRAELGCRGPDPEGWRPYPLAYATGNGPSGSQLR</sequence>
<dbReference type="STRING" id="1091494.MEALZ_4042"/>
<dbReference type="Proteomes" id="UP000008315">
    <property type="component" value="Chromosome"/>
</dbReference>
<protein>
    <submittedName>
        <fullName evidence="1">Uncharacterized protein</fullName>
    </submittedName>
</protein>
<dbReference type="HOGENOM" id="CLU_1883302_0_0_6"/>
<dbReference type="AlphaFoldDB" id="G4T1E9"/>
<dbReference type="PATRIC" id="fig|271065.3.peg.4178"/>
<name>G4T1E9_META2</name>
<evidence type="ECO:0000313" key="2">
    <source>
        <dbReference type="Proteomes" id="UP000008315"/>
    </source>
</evidence>
<organism evidence="1 2">
    <name type="scientific">Methylotuvimicrobium alcaliphilum (strain DSM 19304 / NCIMB 14124 / VKM B-2133 / 20Z)</name>
    <name type="common">Methylomicrobium alcaliphilum</name>
    <dbReference type="NCBI Taxonomy" id="1091494"/>
    <lineage>
        <taxon>Bacteria</taxon>
        <taxon>Pseudomonadati</taxon>
        <taxon>Pseudomonadota</taxon>
        <taxon>Gammaproteobacteria</taxon>
        <taxon>Methylococcales</taxon>
        <taxon>Methylococcaceae</taxon>
        <taxon>Methylotuvimicrobium</taxon>
    </lineage>
</organism>